<gene>
    <name evidence="3" type="ORF">Hypma_010385</name>
</gene>
<dbReference type="Pfam" id="PF00170">
    <property type="entry name" value="bZIP_1"/>
    <property type="match status" value="1"/>
</dbReference>
<dbReference type="EMBL" id="LUEZ02000049">
    <property type="protein sequence ID" value="RDB22509.1"/>
    <property type="molecule type" value="Genomic_DNA"/>
</dbReference>
<dbReference type="PROSITE" id="PS00036">
    <property type="entry name" value="BZIP_BASIC"/>
    <property type="match status" value="1"/>
</dbReference>
<dbReference type="AlphaFoldDB" id="A0A369JJX4"/>
<dbReference type="STRING" id="39966.A0A369JJX4"/>
<evidence type="ECO:0000313" key="3">
    <source>
        <dbReference type="EMBL" id="RDB22509.1"/>
    </source>
</evidence>
<feature type="region of interest" description="Disordered" evidence="1">
    <location>
        <begin position="1"/>
        <end position="53"/>
    </location>
</feature>
<dbReference type="SMART" id="SM00338">
    <property type="entry name" value="BRLZ"/>
    <property type="match status" value="1"/>
</dbReference>
<organism evidence="3 4">
    <name type="scientific">Hypsizygus marmoreus</name>
    <name type="common">White beech mushroom</name>
    <name type="synonym">Agaricus marmoreus</name>
    <dbReference type="NCBI Taxonomy" id="39966"/>
    <lineage>
        <taxon>Eukaryota</taxon>
        <taxon>Fungi</taxon>
        <taxon>Dikarya</taxon>
        <taxon>Basidiomycota</taxon>
        <taxon>Agaricomycotina</taxon>
        <taxon>Agaricomycetes</taxon>
        <taxon>Agaricomycetidae</taxon>
        <taxon>Agaricales</taxon>
        <taxon>Tricholomatineae</taxon>
        <taxon>Lyophyllaceae</taxon>
        <taxon>Hypsizygus</taxon>
    </lineage>
</organism>
<feature type="compositionally biased region" description="Polar residues" evidence="1">
    <location>
        <begin position="226"/>
        <end position="255"/>
    </location>
</feature>
<dbReference type="PANTHER" id="PTHR38116">
    <property type="entry name" value="CHROMOSOME 7, WHOLE GENOME SHOTGUN SEQUENCE"/>
    <property type="match status" value="1"/>
</dbReference>
<evidence type="ECO:0000259" key="2">
    <source>
        <dbReference type="PROSITE" id="PS00036"/>
    </source>
</evidence>
<comment type="caution">
    <text evidence="3">The sequence shown here is derived from an EMBL/GenBank/DDBJ whole genome shotgun (WGS) entry which is preliminary data.</text>
</comment>
<feature type="compositionally biased region" description="Basic and acidic residues" evidence="1">
    <location>
        <begin position="1"/>
        <end position="12"/>
    </location>
</feature>
<proteinExistence type="predicted"/>
<dbReference type="PANTHER" id="PTHR38116:SF9">
    <property type="entry name" value="BZIP DOMAIN-CONTAINING PROTEIN"/>
    <property type="match status" value="1"/>
</dbReference>
<reference evidence="3" key="1">
    <citation type="submission" date="2018-04" db="EMBL/GenBank/DDBJ databases">
        <title>Whole genome sequencing of Hypsizygus marmoreus.</title>
        <authorList>
            <person name="Choi I.-G."/>
            <person name="Min B."/>
            <person name="Kim J.-G."/>
            <person name="Kim S."/>
            <person name="Oh Y.-L."/>
            <person name="Kong W.-S."/>
            <person name="Park H."/>
            <person name="Jeong J."/>
            <person name="Song E.-S."/>
        </authorList>
    </citation>
    <scope>NUCLEOTIDE SEQUENCE [LARGE SCALE GENOMIC DNA]</scope>
    <source>
        <strain evidence="3">51987-8</strain>
    </source>
</reference>
<dbReference type="SUPFAM" id="SSF57959">
    <property type="entry name" value="Leucine zipper domain"/>
    <property type="match status" value="1"/>
</dbReference>
<dbReference type="GO" id="GO:0003700">
    <property type="term" value="F:DNA-binding transcription factor activity"/>
    <property type="evidence" value="ECO:0007669"/>
    <property type="project" value="InterPro"/>
</dbReference>
<accession>A0A369JJX4</accession>
<dbReference type="Gene3D" id="1.20.5.170">
    <property type="match status" value="1"/>
</dbReference>
<keyword evidence="4" id="KW-1185">Reference proteome</keyword>
<protein>
    <recommendedName>
        <fullName evidence="2">BZIP domain-containing protein</fullName>
    </recommendedName>
</protein>
<dbReference type="Pfam" id="PF11905">
    <property type="entry name" value="DUF3425"/>
    <property type="match status" value="1"/>
</dbReference>
<dbReference type="Proteomes" id="UP000076154">
    <property type="component" value="Unassembled WGS sequence"/>
</dbReference>
<sequence>MRGGKEPRERSVSGDFDDSDFESNNGGEGSTQPGKPGRKKNPNSQAARRDQNRIAQREFRLRKQQRIRDLEARVEILSGGKDEALGEMRNILKDLMAENQTLRGLLRSLGGFIGEGAGGLLPKLGWDLAEFTTFINRSETDTAWEGYQKRKKQIVESSGSGQKRPAEEDATSMRSKKARSGDNEGERGQNGFSLLVPMNAPPIPANGIYAGNSRQHDGGGMFSDLMRSSSNSPMYMQQQSPASNPPHQYSGSNVGNYQQSYIPGVNLNMDASLAPLPFNAPNTGSVSVAQANLPPQQQTRQASLEPLDDDDDPNKTEAYKLIHYHLDNFKRNNQYCLPASLRPSLVQRTIPHESVIDGILHSELRDRMILLRNRYDLVECLIDYRRSVTIHGDDVLAHSNWEIGEKFLRQYGFLIDKATLNIANRWRRERGEPELRLTDIGSSEQTPPA</sequence>
<name>A0A369JJX4_HYPMA</name>
<dbReference type="CDD" id="cd14688">
    <property type="entry name" value="bZIP_YAP"/>
    <property type="match status" value="1"/>
</dbReference>
<dbReference type="OrthoDB" id="2245989at2759"/>
<evidence type="ECO:0000256" key="1">
    <source>
        <dbReference type="SAM" id="MobiDB-lite"/>
    </source>
</evidence>
<dbReference type="InParanoid" id="A0A369JJX4"/>
<feature type="region of interest" description="Disordered" evidence="1">
    <location>
        <begin position="295"/>
        <end position="315"/>
    </location>
</feature>
<dbReference type="InterPro" id="IPR021833">
    <property type="entry name" value="DUF3425"/>
</dbReference>
<feature type="domain" description="BZIP" evidence="2">
    <location>
        <begin position="48"/>
        <end position="62"/>
    </location>
</feature>
<feature type="compositionally biased region" description="Polar residues" evidence="1">
    <location>
        <begin position="22"/>
        <end position="33"/>
    </location>
</feature>
<feature type="region of interest" description="Disordered" evidence="1">
    <location>
        <begin position="153"/>
        <end position="255"/>
    </location>
</feature>
<evidence type="ECO:0000313" key="4">
    <source>
        <dbReference type="Proteomes" id="UP000076154"/>
    </source>
</evidence>
<dbReference type="InterPro" id="IPR004827">
    <property type="entry name" value="bZIP"/>
</dbReference>
<dbReference type="InterPro" id="IPR046347">
    <property type="entry name" value="bZIP_sf"/>
</dbReference>